<reference evidence="2 3" key="1">
    <citation type="journal article" date="2011" name="Science">
        <title>The ecoresponsive genome of Daphnia pulex.</title>
        <authorList>
            <person name="Colbourne J.K."/>
            <person name="Pfrender M.E."/>
            <person name="Gilbert D."/>
            <person name="Thomas W.K."/>
            <person name="Tucker A."/>
            <person name="Oakley T.H."/>
            <person name="Tokishita S."/>
            <person name="Aerts A."/>
            <person name="Arnold G.J."/>
            <person name="Basu M.K."/>
            <person name="Bauer D.J."/>
            <person name="Caceres C.E."/>
            <person name="Carmel L."/>
            <person name="Casola C."/>
            <person name="Choi J.H."/>
            <person name="Detter J.C."/>
            <person name="Dong Q."/>
            <person name="Dusheyko S."/>
            <person name="Eads B.D."/>
            <person name="Frohlich T."/>
            <person name="Geiler-Samerotte K.A."/>
            <person name="Gerlach D."/>
            <person name="Hatcher P."/>
            <person name="Jogdeo S."/>
            <person name="Krijgsveld J."/>
            <person name="Kriventseva E.V."/>
            <person name="Kultz D."/>
            <person name="Laforsch C."/>
            <person name="Lindquist E."/>
            <person name="Lopez J."/>
            <person name="Manak J.R."/>
            <person name="Muller J."/>
            <person name="Pangilinan J."/>
            <person name="Patwardhan R.P."/>
            <person name="Pitluck S."/>
            <person name="Pritham E.J."/>
            <person name="Rechtsteiner A."/>
            <person name="Rho M."/>
            <person name="Rogozin I.B."/>
            <person name="Sakarya O."/>
            <person name="Salamov A."/>
            <person name="Schaack S."/>
            <person name="Shapiro H."/>
            <person name="Shiga Y."/>
            <person name="Skalitzky C."/>
            <person name="Smith Z."/>
            <person name="Souvorov A."/>
            <person name="Sung W."/>
            <person name="Tang Z."/>
            <person name="Tsuchiya D."/>
            <person name="Tu H."/>
            <person name="Vos H."/>
            <person name="Wang M."/>
            <person name="Wolf Y.I."/>
            <person name="Yamagata H."/>
            <person name="Yamada T."/>
            <person name="Ye Y."/>
            <person name="Shaw J.R."/>
            <person name="Andrews J."/>
            <person name="Crease T.J."/>
            <person name="Tang H."/>
            <person name="Lucas S.M."/>
            <person name="Robertson H.M."/>
            <person name="Bork P."/>
            <person name="Koonin E.V."/>
            <person name="Zdobnov E.M."/>
            <person name="Grigoriev I.V."/>
            <person name="Lynch M."/>
            <person name="Boore J.L."/>
        </authorList>
    </citation>
    <scope>NUCLEOTIDE SEQUENCE [LARGE SCALE GENOMIC DNA]</scope>
</reference>
<evidence type="ECO:0000313" key="2">
    <source>
        <dbReference type="EMBL" id="EFX73920.1"/>
    </source>
</evidence>
<accession>E9H308</accession>
<evidence type="ECO:0000313" key="3">
    <source>
        <dbReference type="Proteomes" id="UP000000305"/>
    </source>
</evidence>
<feature type="region of interest" description="Disordered" evidence="1">
    <location>
        <begin position="157"/>
        <end position="190"/>
    </location>
</feature>
<keyword evidence="3" id="KW-1185">Reference proteome</keyword>
<organism evidence="2 3">
    <name type="scientific">Daphnia pulex</name>
    <name type="common">Water flea</name>
    <dbReference type="NCBI Taxonomy" id="6669"/>
    <lineage>
        <taxon>Eukaryota</taxon>
        <taxon>Metazoa</taxon>
        <taxon>Ecdysozoa</taxon>
        <taxon>Arthropoda</taxon>
        <taxon>Crustacea</taxon>
        <taxon>Branchiopoda</taxon>
        <taxon>Diplostraca</taxon>
        <taxon>Cladocera</taxon>
        <taxon>Anomopoda</taxon>
        <taxon>Daphniidae</taxon>
        <taxon>Daphnia</taxon>
    </lineage>
</organism>
<sequence length="190" mass="21845">MVVYIFNFVMRRKERLGDVQILRNRLPPFNRREGNVEKTGDDEREKEEFSEGETRKEDGGVTNRTKIINPENLEGLLTLFYLHTSSIEEIDAAGESAMCIVYGGLPTDDIDFLRYTIFKKNVSNASVAKSIKPEELPPTKGSVKCHSRRVYLQIMGKGRKAHKKSATTRKEMKEKEEKKNKQEHQDLIAI</sequence>
<feature type="region of interest" description="Disordered" evidence="1">
    <location>
        <begin position="30"/>
        <end position="61"/>
    </location>
</feature>
<dbReference type="OrthoDB" id="6156427at2759"/>
<feature type="compositionally biased region" description="Basic and acidic residues" evidence="1">
    <location>
        <begin position="30"/>
        <end position="59"/>
    </location>
</feature>
<dbReference type="AlphaFoldDB" id="E9H308"/>
<gene>
    <name evidence="2" type="ORF">DAPPUDRAFT_109417</name>
</gene>
<dbReference type="InParanoid" id="E9H308"/>
<dbReference type="EMBL" id="GL732587">
    <property type="protein sequence ID" value="EFX73920.1"/>
    <property type="molecule type" value="Genomic_DNA"/>
</dbReference>
<evidence type="ECO:0000256" key="1">
    <source>
        <dbReference type="SAM" id="MobiDB-lite"/>
    </source>
</evidence>
<proteinExistence type="predicted"/>
<feature type="compositionally biased region" description="Basic and acidic residues" evidence="1">
    <location>
        <begin position="168"/>
        <end position="190"/>
    </location>
</feature>
<dbReference type="HOGENOM" id="CLU_1429363_0_0_1"/>
<dbReference type="KEGG" id="dpx:DAPPUDRAFT_109417"/>
<protein>
    <submittedName>
        <fullName evidence="2">Uncharacterized protein</fullName>
    </submittedName>
</protein>
<feature type="compositionally biased region" description="Basic residues" evidence="1">
    <location>
        <begin position="157"/>
        <end position="167"/>
    </location>
</feature>
<name>E9H308_DAPPU</name>
<dbReference type="Proteomes" id="UP000000305">
    <property type="component" value="Unassembled WGS sequence"/>
</dbReference>